<reference evidence="6 7" key="1">
    <citation type="submission" date="2024-04" db="EMBL/GenBank/DDBJ databases">
        <title>Tritrichomonas musculus Genome.</title>
        <authorList>
            <person name="Alves-Ferreira E."/>
            <person name="Grigg M."/>
            <person name="Lorenzi H."/>
            <person name="Galac M."/>
        </authorList>
    </citation>
    <scope>NUCLEOTIDE SEQUENCE [LARGE SCALE GENOMIC DNA]</scope>
    <source>
        <strain evidence="6 7">EAF2021</strain>
    </source>
</reference>
<dbReference type="PROSITE" id="PS01036">
    <property type="entry name" value="HSP70_3"/>
    <property type="match status" value="1"/>
</dbReference>
<evidence type="ECO:0000256" key="4">
    <source>
        <dbReference type="SAM" id="MobiDB-lite"/>
    </source>
</evidence>
<dbReference type="PRINTS" id="PR00301">
    <property type="entry name" value="HEATSHOCK70"/>
</dbReference>
<dbReference type="SUPFAM" id="SSF100934">
    <property type="entry name" value="Heat shock protein 70kD (HSP70), C-terminal subdomain"/>
    <property type="match status" value="1"/>
</dbReference>
<dbReference type="Gene3D" id="2.60.34.10">
    <property type="entry name" value="Substrate Binding Domain Of DNAk, Chain A, domain 1"/>
    <property type="match status" value="1"/>
</dbReference>
<dbReference type="PROSITE" id="PS00297">
    <property type="entry name" value="HSP70_1"/>
    <property type="match status" value="1"/>
</dbReference>
<feature type="compositionally biased region" description="Basic and acidic residues" evidence="4">
    <location>
        <begin position="154"/>
        <end position="167"/>
    </location>
</feature>
<evidence type="ECO:0000256" key="1">
    <source>
        <dbReference type="ARBA" id="ARBA00022741"/>
    </source>
</evidence>
<organism evidence="6 7">
    <name type="scientific">Tritrichomonas musculus</name>
    <dbReference type="NCBI Taxonomy" id="1915356"/>
    <lineage>
        <taxon>Eukaryota</taxon>
        <taxon>Metamonada</taxon>
        <taxon>Parabasalia</taxon>
        <taxon>Tritrichomonadida</taxon>
        <taxon>Tritrichomonadidae</taxon>
        <taxon>Tritrichomonas</taxon>
    </lineage>
</organism>
<dbReference type="InterPro" id="IPR043129">
    <property type="entry name" value="ATPase_NBD"/>
</dbReference>
<gene>
    <name evidence="6" type="ORF">M9Y10_044963</name>
</gene>
<dbReference type="SUPFAM" id="SSF100920">
    <property type="entry name" value="Heat shock protein 70kD (HSP70), peptide-binding domain"/>
    <property type="match status" value="1"/>
</dbReference>
<dbReference type="InterPro" id="IPR029047">
    <property type="entry name" value="HSP70_peptide-bd_sf"/>
</dbReference>
<evidence type="ECO:0000256" key="3">
    <source>
        <dbReference type="RuleBase" id="RU003322"/>
    </source>
</evidence>
<dbReference type="Pfam" id="PF00012">
    <property type="entry name" value="HSP70"/>
    <property type="match status" value="1"/>
</dbReference>
<evidence type="ECO:0000313" key="6">
    <source>
        <dbReference type="EMBL" id="KAK8882321.1"/>
    </source>
</evidence>
<sequence length="791" mass="87873">MSKAKKEKKESQDPIEAMINWANSRLADDGIVTSDLGKDFCDGTNMCRLIEIITQKPFPMPWICDPKTVREKRRNIGAVLTVLKNNLYLKTGSIRADEIIWGDTHSIYTILRTINIYYDHGHLPPLSKSKKDKNDKNAKSKVGEDGLTDEERLENENKNSQEEEEKKEKKVSFAVGIDLGTTFCRYSVFHDDLVDNNNQNNVIESAIVFDGDEKVVGVVPLSLQDDENAVIITAIKRIIGRDFSDPTLAPFLDTLPYKVVEDPKTGRPLAEVPVNGEIKHYGFEELTAMLLSHIKELVSAQMGEEVVDAVISVPAYFTNAQRKATMDAGKLAGFNVLRIVNEPAAAAASYALKKQMMGEDIANGEPREVVVYDLGGGKLDVSLMHLEKGDCTTVKTSGNTHFGGIDFDRLLALRMAQDFKEKAEIDEDITKIPALMRKLTKEAEQAKIKLSTEDEVNIFIPEFYHGIDFRCHITRDEFEVICDSLFKQCLPPLEELFAGSGDSNPDGGNQKDDVKKDDIKTVIMCGGCTKIPRVQKIIKDFFGDDVEFYFADQDVTNGVAMQGAILKGSLAGFSITDTVALSLGVSNVNGGVTIIIPRGTKLPATKTTTATTSKDNQINVGFDIVEGERPMATDNIRLGHVTIAGIQQAPRGVPMIEITMTLNENGILVVTGRDLTTNASVTATVENKGNLSTEEIEDMIKKAENEKHNDDVARKRAEIKTELNFFIERAEGAINDESKISKLSSDNIEKFKSIVYECKEWAHSNPDEEPSVYQKKYNEFYYALNKIMKIH</sequence>
<dbReference type="Proteomes" id="UP001470230">
    <property type="component" value="Unassembled WGS sequence"/>
</dbReference>
<evidence type="ECO:0000259" key="5">
    <source>
        <dbReference type="PROSITE" id="PS50021"/>
    </source>
</evidence>
<dbReference type="PANTHER" id="PTHR19375">
    <property type="entry name" value="HEAT SHOCK PROTEIN 70KDA"/>
    <property type="match status" value="1"/>
</dbReference>
<dbReference type="SUPFAM" id="SSF53067">
    <property type="entry name" value="Actin-like ATPase domain"/>
    <property type="match status" value="2"/>
</dbReference>
<dbReference type="Pfam" id="PF00307">
    <property type="entry name" value="CH"/>
    <property type="match status" value="1"/>
</dbReference>
<dbReference type="InterPro" id="IPR001715">
    <property type="entry name" value="CH_dom"/>
</dbReference>
<accession>A0ABR2JV47</accession>
<dbReference type="EMBL" id="JAPFFF010000009">
    <property type="protein sequence ID" value="KAK8882321.1"/>
    <property type="molecule type" value="Genomic_DNA"/>
</dbReference>
<feature type="region of interest" description="Disordered" evidence="4">
    <location>
        <begin position="127"/>
        <end position="167"/>
    </location>
</feature>
<dbReference type="Gene3D" id="3.90.640.10">
    <property type="entry name" value="Actin, Chain A, domain 4"/>
    <property type="match status" value="1"/>
</dbReference>
<feature type="compositionally biased region" description="Basic and acidic residues" evidence="4">
    <location>
        <begin position="132"/>
        <end position="144"/>
    </location>
</feature>
<keyword evidence="1 3" id="KW-0547">Nucleotide-binding</keyword>
<dbReference type="PROSITE" id="PS50021">
    <property type="entry name" value="CH"/>
    <property type="match status" value="1"/>
</dbReference>
<dbReference type="InterPro" id="IPR036872">
    <property type="entry name" value="CH_dom_sf"/>
</dbReference>
<dbReference type="InterPro" id="IPR029048">
    <property type="entry name" value="HSP70_C_sf"/>
</dbReference>
<name>A0ABR2JV47_9EUKA</name>
<comment type="similarity">
    <text evidence="3">Belongs to the heat shock protein 70 family.</text>
</comment>
<proteinExistence type="inferred from homology"/>
<dbReference type="Gene3D" id="3.30.30.30">
    <property type="match status" value="1"/>
</dbReference>
<comment type="caution">
    <text evidence="6">The sequence shown here is derived from an EMBL/GenBank/DDBJ whole genome shotgun (WGS) entry which is preliminary data.</text>
</comment>
<dbReference type="InterPro" id="IPR013126">
    <property type="entry name" value="Hsp_70_fam"/>
</dbReference>
<dbReference type="SUPFAM" id="SSF47576">
    <property type="entry name" value="Calponin-homology domain, CH-domain"/>
    <property type="match status" value="1"/>
</dbReference>
<keyword evidence="7" id="KW-1185">Reference proteome</keyword>
<evidence type="ECO:0000313" key="7">
    <source>
        <dbReference type="Proteomes" id="UP001470230"/>
    </source>
</evidence>
<feature type="domain" description="Calponin-homology (CH)" evidence="5">
    <location>
        <begin position="12"/>
        <end position="119"/>
    </location>
</feature>
<keyword evidence="2 3" id="KW-0067">ATP-binding</keyword>
<dbReference type="InterPro" id="IPR018181">
    <property type="entry name" value="Heat_shock_70_CS"/>
</dbReference>
<dbReference type="Gene3D" id="3.30.420.40">
    <property type="match status" value="2"/>
</dbReference>
<evidence type="ECO:0000256" key="2">
    <source>
        <dbReference type="ARBA" id="ARBA00022840"/>
    </source>
</evidence>
<dbReference type="Gene3D" id="1.10.418.10">
    <property type="entry name" value="Calponin-like domain"/>
    <property type="match status" value="1"/>
</dbReference>
<protein>
    <recommendedName>
        <fullName evidence="5">Calponin-homology (CH) domain-containing protein</fullName>
    </recommendedName>
</protein>